<accession>A0ABP9UBD8</accession>
<evidence type="ECO:0000313" key="2">
    <source>
        <dbReference type="EMBL" id="GAA5439508.1"/>
    </source>
</evidence>
<evidence type="ECO:0000313" key="3">
    <source>
        <dbReference type="Proteomes" id="UP001423409"/>
    </source>
</evidence>
<name>A0ABP9UBD8_9DEIO</name>
<comment type="caution">
    <text evidence="2">The sequence shown here is derived from an EMBL/GenBank/DDBJ whole genome shotgun (WGS) entry which is preliminary data.</text>
</comment>
<gene>
    <name evidence="2" type="ORF">Dcae01_01011</name>
</gene>
<feature type="transmembrane region" description="Helical" evidence="1">
    <location>
        <begin position="119"/>
        <end position="139"/>
    </location>
</feature>
<feature type="transmembrane region" description="Helical" evidence="1">
    <location>
        <begin position="42"/>
        <end position="63"/>
    </location>
</feature>
<keyword evidence="1" id="KW-0812">Transmembrane</keyword>
<feature type="transmembrane region" description="Helical" evidence="1">
    <location>
        <begin position="94"/>
        <end position="113"/>
    </location>
</feature>
<keyword evidence="3" id="KW-1185">Reference proteome</keyword>
<keyword evidence="1" id="KW-1133">Transmembrane helix</keyword>
<feature type="transmembrane region" description="Helical" evidence="1">
    <location>
        <begin position="69"/>
        <end position="87"/>
    </location>
</feature>
<keyword evidence="1" id="KW-0472">Membrane</keyword>
<evidence type="ECO:0000256" key="1">
    <source>
        <dbReference type="SAM" id="Phobius"/>
    </source>
</evidence>
<protein>
    <submittedName>
        <fullName evidence="2">Uncharacterized protein</fullName>
    </submittedName>
</protein>
<proteinExistence type="predicted"/>
<organism evidence="2 3">
    <name type="scientific">Deinococcus caeni</name>
    <dbReference type="NCBI Taxonomy" id="569127"/>
    <lineage>
        <taxon>Bacteria</taxon>
        <taxon>Thermotogati</taxon>
        <taxon>Deinococcota</taxon>
        <taxon>Deinococci</taxon>
        <taxon>Deinococcales</taxon>
        <taxon>Deinococcaceae</taxon>
        <taxon>Deinococcus</taxon>
    </lineage>
</organism>
<reference evidence="2 3" key="1">
    <citation type="submission" date="2024-02" db="EMBL/GenBank/DDBJ databases">
        <title>Deinococcus caeni NBRC 101312.</title>
        <authorList>
            <person name="Ichikawa N."/>
            <person name="Katano-Makiyama Y."/>
            <person name="Hidaka K."/>
        </authorList>
    </citation>
    <scope>NUCLEOTIDE SEQUENCE [LARGE SCALE GENOMIC DNA]</scope>
    <source>
        <strain evidence="2 3">NBRC 101312</strain>
    </source>
</reference>
<dbReference type="Proteomes" id="UP001423409">
    <property type="component" value="Unassembled WGS sequence"/>
</dbReference>
<dbReference type="EMBL" id="BAABQU010000009">
    <property type="protein sequence ID" value="GAA5439508.1"/>
    <property type="molecule type" value="Genomic_DNA"/>
</dbReference>
<sequence length="146" mass="15313">MCGLLGIPHRRARLQAATWRADRIATHYADRMTSTRTPTSPAATLLLIPVAALTVWALAATTADLQTSGSVRTLLGAAFLPLTLLTISRLPWTTFALLACGWILGILGLTTALAGTASWATGAPAVLLALGSAAGFFLLRRKESSE</sequence>